<sequence length="60" mass="6518">MVHLKVIMTLASSINFCVRNFSGDITGAKGVRIHNTSNVVAEARVLIMESNSLSMVNILN</sequence>
<proteinExistence type="predicted"/>
<protein>
    <submittedName>
        <fullName evidence="1">Putative ovule protein</fullName>
    </submittedName>
</protein>
<dbReference type="AlphaFoldDB" id="A0A0V0GVW9"/>
<accession>A0A0V0GVW9</accession>
<dbReference type="EMBL" id="GEDG01029776">
    <property type="protein sequence ID" value="JAP12335.1"/>
    <property type="molecule type" value="Transcribed_RNA"/>
</dbReference>
<reference evidence="1" key="1">
    <citation type="submission" date="2015-12" db="EMBL/GenBank/DDBJ databases">
        <title>Gene expression during late stages of embryo sac development: a critical building block for successful pollen-pistil interactions.</title>
        <authorList>
            <person name="Liu Y."/>
            <person name="Joly V."/>
            <person name="Sabar M."/>
            <person name="Matton D.P."/>
        </authorList>
    </citation>
    <scope>NUCLEOTIDE SEQUENCE</scope>
</reference>
<organism evidence="1">
    <name type="scientific">Solanum chacoense</name>
    <name type="common">Chaco potato</name>
    <dbReference type="NCBI Taxonomy" id="4108"/>
    <lineage>
        <taxon>Eukaryota</taxon>
        <taxon>Viridiplantae</taxon>
        <taxon>Streptophyta</taxon>
        <taxon>Embryophyta</taxon>
        <taxon>Tracheophyta</taxon>
        <taxon>Spermatophyta</taxon>
        <taxon>Magnoliopsida</taxon>
        <taxon>eudicotyledons</taxon>
        <taxon>Gunneridae</taxon>
        <taxon>Pentapetalae</taxon>
        <taxon>asterids</taxon>
        <taxon>lamiids</taxon>
        <taxon>Solanales</taxon>
        <taxon>Solanaceae</taxon>
        <taxon>Solanoideae</taxon>
        <taxon>Solaneae</taxon>
        <taxon>Solanum</taxon>
    </lineage>
</organism>
<evidence type="ECO:0000313" key="1">
    <source>
        <dbReference type="EMBL" id="JAP12335.1"/>
    </source>
</evidence>
<name>A0A0V0GVW9_SOLCH</name>